<proteinExistence type="predicted"/>
<evidence type="ECO:0000313" key="2">
    <source>
        <dbReference type="Proteomes" id="UP001386955"/>
    </source>
</evidence>
<dbReference type="AlphaFoldDB" id="A0AAN9X8T7"/>
<dbReference type="Proteomes" id="UP001386955">
    <property type="component" value="Unassembled WGS sequence"/>
</dbReference>
<gene>
    <name evidence="1" type="ORF">VNO78_31096</name>
</gene>
<evidence type="ECO:0000313" key="1">
    <source>
        <dbReference type="EMBL" id="KAK7385379.1"/>
    </source>
</evidence>
<keyword evidence="2" id="KW-1185">Reference proteome</keyword>
<organism evidence="1 2">
    <name type="scientific">Psophocarpus tetragonolobus</name>
    <name type="common">Winged bean</name>
    <name type="synonym">Dolichos tetragonolobus</name>
    <dbReference type="NCBI Taxonomy" id="3891"/>
    <lineage>
        <taxon>Eukaryota</taxon>
        <taxon>Viridiplantae</taxon>
        <taxon>Streptophyta</taxon>
        <taxon>Embryophyta</taxon>
        <taxon>Tracheophyta</taxon>
        <taxon>Spermatophyta</taxon>
        <taxon>Magnoliopsida</taxon>
        <taxon>eudicotyledons</taxon>
        <taxon>Gunneridae</taxon>
        <taxon>Pentapetalae</taxon>
        <taxon>rosids</taxon>
        <taxon>fabids</taxon>
        <taxon>Fabales</taxon>
        <taxon>Fabaceae</taxon>
        <taxon>Papilionoideae</taxon>
        <taxon>50 kb inversion clade</taxon>
        <taxon>NPAAA clade</taxon>
        <taxon>indigoferoid/millettioid clade</taxon>
        <taxon>Phaseoleae</taxon>
        <taxon>Psophocarpus</taxon>
    </lineage>
</organism>
<reference evidence="1 2" key="1">
    <citation type="submission" date="2024-01" db="EMBL/GenBank/DDBJ databases">
        <title>The genomes of 5 underutilized Papilionoideae crops provide insights into root nodulation and disease resistanc.</title>
        <authorList>
            <person name="Jiang F."/>
        </authorList>
    </citation>
    <scope>NUCLEOTIDE SEQUENCE [LARGE SCALE GENOMIC DNA]</scope>
    <source>
        <strain evidence="1">DUOXIRENSHENG_FW03</strain>
        <tissue evidence="1">Leaves</tissue>
    </source>
</reference>
<sequence>MKMIFPFSIYLDDLLRGIFLVAVTTNFPSSSLHPRHRPKPVAVLLCSAVQYREQCGATHQRKETSRRLFELLWVLFFCSVFESVSANQRSFLRGFH</sequence>
<protein>
    <submittedName>
        <fullName evidence="1">Uncharacterized protein</fullName>
    </submittedName>
</protein>
<comment type="caution">
    <text evidence="1">The sequence shown here is derived from an EMBL/GenBank/DDBJ whole genome shotgun (WGS) entry which is preliminary data.</text>
</comment>
<dbReference type="EMBL" id="JAYMYS010000008">
    <property type="protein sequence ID" value="KAK7385379.1"/>
    <property type="molecule type" value="Genomic_DNA"/>
</dbReference>
<name>A0AAN9X8T7_PSOTE</name>
<accession>A0AAN9X8T7</accession>